<dbReference type="Pfam" id="PF21646">
    <property type="entry name" value="ACTMAP-like_C"/>
    <property type="match status" value="1"/>
</dbReference>
<sequence>NALEADALIPPIPPPLPPPICPTIPVKKKLYQALAEGRTAVAGDYEEACSLFKSREHSFRKDLEWLLFNKYVPSLIQDGPQCGLVALWMAGHRLNPEGSVTLETIVHTAVKRGYTAQGEMFSASNMALLAEELYHCQAHLMSWGAEKEISEKIVHHLVAGLPVLIPYDEDFNHEPCQRNGHRAHWAAASGHLVEGLFYLPKGIPGPNWPPMEAVQEVYLLAKQGKSLKYQLWELGALRDSNQQLKQLDPKRSQDGQPYVLPEGGVQAGLCGQVLLLRQPMTTTKQ</sequence>
<comment type="catalytic activity">
    <reaction evidence="7">
        <text>N-terminal N(alpha)-acetyl-L-cysteinyl-L-glutamyl-[protein] + H2O = N-terminal L-glutamyl-[protein] + N-acetyl-L-cysteine</text>
        <dbReference type="Rhea" id="RHEA:74583"/>
        <dbReference type="Rhea" id="RHEA-COMP:12668"/>
        <dbReference type="Rhea" id="RHEA-COMP:18396"/>
        <dbReference type="ChEBI" id="CHEBI:15377"/>
        <dbReference type="ChEBI" id="CHEBI:64721"/>
        <dbReference type="ChEBI" id="CHEBI:78236"/>
        <dbReference type="ChEBI" id="CHEBI:193601"/>
    </reaction>
    <physiologicalReaction direction="left-to-right" evidence="7">
        <dbReference type="Rhea" id="RHEA:74584"/>
    </physiologicalReaction>
</comment>
<evidence type="ECO:0000313" key="11">
    <source>
        <dbReference type="Ensembl" id="ENSECRP00000000112.1"/>
    </source>
</evidence>
<dbReference type="PANTHER" id="PTHR28631">
    <property type="entry name" value="UPF0692 PROTEIN C19ORF54"/>
    <property type="match status" value="1"/>
</dbReference>
<evidence type="ECO:0000256" key="7">
    <source>
        <dbReference type="ARBA" id="ARBA00047999"/>
    </source>
</evidence>
<keyword evidence="12" id="KW-1185">Reference proteome</keyword>
<comment type="similarity">
    <text evidence="4">Belongs to the ACTMAP family.</text>
</comment>
<evidence type="ECO:0000256" key="10">
    <source>
        <dbReference type="ARBA" id="ARBA00093265"/>
    </source>
</evidence>
<evidence type="ECO:0000313" key="12">
    <source>
        <dbReference type="Proteomes" id="UP000694620"/>
    </source>
</evidence>
<dbReference type="GO" id="GO:0004177">
    <property type="term" value="F:aminopeptidase activity"/>
    <property type="evidence" value="ECO:0007669"/>
    <property type="project" value="UniProtKB-KW"/>
</dbReference>
<dbReference type="AlphaFoldDB" id="A0A8C4RBT8"/>
<organism evidence="11 12">
    <name type="scientific">Erpetoichthys calabaricus</name>
    <name type="common">Rope fish</name>
    <name type="synonym">Calamoichthys calabaricus</name>
    <dbReference type="NCBI Taxonomy" id="27687"/>
    <lineage>
        <taxon>Eukaryota</taxon>
        <taxon>Metazoa</taxon>
        <taxon>Chordata</taxon>
        <taxon>Craniata</taxon>
        <taxon>Vertebrata</taxon>
        <taxon>Euteleostomi</taxon>
        <taxon>Actinopterygii</taxon>
        <taxon>Polypteriformes</taxon>
        <taxon>Polypteridae</taxon>
        <taxon>Erpetoichthys</taxon>
    </lineage>
</organism>
<dbReference type="InterPro" id="IPR040043">
    <property type="entry name" value="ACTMAP"/>
</dbReference>
<evidence type="ECO:0000256" key="2">
    <source>
        <dbReference type="ARBA" id="ARBA00022670"/>
    </source>
</evidence>
<reference evidence="11" key="2">
    <citation type="submission" date="2025-08" db="UniProtKB">
        <authorList>
            <consortium name="Ensembl"/>
        </authorList>
    </citation>
    <scope>IDENTIFICATION</scope>
</reference>
<evidence type="ECO:0000256" key="6">
    <source>
        <dbReference type="ARBA" id="ARBA00034908"/>
    </source>
</evidence>
<gene>
    <name evidence="11" type="primary">ACTMAP</name>
    <name evidence="11" type="synonym">LOC114647608</name>
</gene>
<comment type="catalytic activity">
    <reaction evidence="10">
        <text>N-terminal N(alpha)-acetyl-L-methionyl-L-glutamyl-[protein] + H2O = N-terminal L-glutamyl-[protein] + N-acetyl-L-methionine</text>
        <dbReference type="Rhea" id="RHEA:74575"/>
        <dbReference type="Rhea" id="RHEA-COMP:12668"/>
        <dbReference type="Rhea" id="RHEA-COMP:12697"/>
        <dbReference type="ChEBI" id="CHEBI:15377"/>
        <dbReference type="ChEBI" id="CHEBI:64721"/>
        <dbReference type="ChEBI" id="CHEBI:71670"/>
        <dbReference type="ChEBI" id="CHEBI:133360"/>
    </reaction>
    <physiologicalReaction direction="left-to-right" evidence="10">
        <dbReference type="Rhea" id="RHEA:74576"/>
    </physiologicalReaction>
</comment>
<evidence type="ECO:0000256" key="3">
    <source>
        <dbReference type="ARBA" id="ARBA00022801"/>
    </source>
</evidence>
<comment type="catalytic activity">
    <reaction evidence="9">
        <text>N-terminal N(alpha)-acetyl-L-methionyl-L-aspartyl-[protein] + H2O = N-terminal L-aspartyl-[protein] + N-acetyl-L-methionine</text>
        <dbReference type="Rhea" id="RHEA:74571"/>
        <dbReference type="Rhea" id="RHEA-COMP:12669"/>
        <dbReference type="Rhea" id="RHEA-COMP:12693"/>
        <dbReference type="ChEBI" id="CHEBI:15377"/>
        <dbReference type="ChEBI" id="CHEBI:64720"/>
        <dbReference type="ChEBI" id="CHEBI:71670"/>
        <dbReference type="ChEBI" id="CHEBI:133063"/>
    </reaction>
    <physiologicalReaction direction="left-to-right" evidence="9">
        <dbReference type="Rhea" id="RHEA:74572"/>
    </physiologicalReaction>
</comment>
<dbReference type="GeneTree" id="ENSGT00390000012368"/>
<evidence type="ECO:0000256" key="4">
    <source>
        <dbReference type="ARBA" id="ARBA00034725"/>
    </source>
</evidence>
<keyword evidence="3" id="KW-0378">Hydrolase</keyword>
<keyword evidence="2" id="KW-0645">Protease</keyword>
<reference evidence="11" key="1">
    <citation type="submission" date="2021-06" db="EMBL/GenBank/DDBJ databases">
        <authorList>
            <consortium name="Wellcome Sanger Institute Data Sharing"/>
        </authorList>
    </citation>
    <scope>NUCLEOTIDE SEQUENCE [LARGE SCALE GENOMIC DNA]</scope>
</reference>
<keyword evidence="1" id="KW-0031">Aminopeptidase</keyword>
<name>A0A8C4RBT8_ERPCA</name>
<dbReference type="Ensembl" id="ENSECRT00000000118.1">
    <property type="protein sequence ID" value="ENSECRP00000000112.1"/>
    <property type="gene ID" value="ENSECRG00000000078.1"/>
</dbReference>
<proteinExistence type="inferred from homology"/>
<evidence type="ECO:0000256" key="8">
    <source>
        <dbReference type="ARBA" id="ARBA00049041"/>
    </source>
</evidence>
<protein>
    <recommendedName>
        <fullName evidence="5">Actin maturation protease</fullName>
    </recommendedName>
    <alternativeName>
        <fullName evidence="6">Actin aminopeptidase ACTMAP</fullName>
    </alternativeName>
</protein>
<dbReference type="GO" id="GO:0006508">
    <property type="term" value="P:proteolysis"/>
    <property type="evidence" value="ECO:0007669"/>
    <property type="project" value="UniProtKB-KW"/>
</dbReference>
<evidence type="ECO:0000256" key="5">
    <source>
        <dbReference type="ARBA" id="ARBA00034848"/>
    </source>
</evidence>
<accession>A0A8C4RBT8</accession>
<evidence type="ECO:0000256" key="9">
    <source>
        <dbReference type="ARBA" id="ARBA00093241"/>
    </source>
</evidence>
<comment type="catalytic activity">
    <reaction evidence="8">
        <text>N-terminal N(alpha)-acetyl-L-cysteinyl-L-aspartyl-[protein] + H2O = N-terminal L-aspartyl-[protein] + N-acetyl-L-cysteine</text>
        <dbReference type="Rhea" id="RHEA:74579"/>
        <dbReference type="Rhea" id="RHEA-COMP:12669"/>
        <dbReference type="Rhea" id="RHEA-COMP:18395"/>
        <dbReference type="ChEBI" id="CHEBI:15377"/>
        <dbReference type="ChEBI" id="CHEBI:64720"/>
        <dbReference type="ChEBI" id="CHEBI:78236"/>
        <dbReference type="ChEBI" id="CHEBI:193599"/>
    </reaction>
    <physiologicalReaction direction="left-to-right" evidence="8">
        <dbReference type="Rhea" id="RHEA:74580"/>
    </physiologicalReaction>
</comment>
<evidence type="ECO:0000256" key="1">
    <source>
        <dbReference type="ARBA" id="ARBA00022438"/>
    </source>
</evidence>
<reference evidence="11" key="3">
    <citation type="submission" date="2025-09" db="UniProtKB">
        <authorList>
            <consortium name="Ensembl"/>
        </authorList>
    </citation>
    <scope>IDENTIFICATION</scope>
</reference>
<dbReference type="Proteomes" id="UP000694620">
    <property type="component" value="Chromosome 1"/>
</dbReference>
<dbReference type="PANTHER" id="PTHR28631:SF1">
    <property type="entry name" value="ACTIN MATURATION PROTEASE"/>
    <property type="match status" value="1"/>
</dbReference>